<dbReference type="CDD" id="cd01108">
    <property type="entry name" value="HTH_CueR"/>
    <property type="match status" value="1"/>
</dbReference>
<evidence type="ECO:0000256" key="4">
    <source>
        <dbReference type="ARBA" id="ARBA00023125"/>
    </source>
</evidence>
<keyword evidence="8" id="KW-1185">Reference proteome</keyword>
<comment type="subcellular location">
    <subcellularLocation>
        <location evidence="1">Cytoplasm</location>
    </subcellularLocation>
</comment>
<organism evidence="7 8">
    <name type="scientific">Novosphingobium aquiterrae</name>
    <dbReference type="NCBI Taxonomy" id="624388"/>
    <lineage>
        <taxon>Bacteria</taxon>
        <taxon>Pseudomonadati</taxon>
        <taxon>Pseudomonadota</taxon>
        <taxon>Alphaproteobacteria</taxon>
        <taxon>Sphingomonadales</taxon>
        <taxon>Sphingomonadaceae</taxon>
        <taxon>Novosphingobium</taxon>
    </lineage>
</organism>
<dbReference type="EMBL" id="JBHLTL010000005">
    <property type="protein sequence ID" value="MFC0589526.1"/>
    <property type="molecule type" value="Genomic_DNA"/>
</dbReference>
<dbReference type="Pfam" id="PF09278">
    <property type="entry name" value="MerR-DNA-bind"/>
    <property type="match status" value="1"/>
</dbReference>
<feature type="domain" description="HTH merR-type" evidence="6">
    <location>
        <begin position="1"/>
        <end position="69"/>
    </location>
</feature>
<dbReference type="InterPro" id="IPR009061">
    <property type="entry name" value="DNA-bd_dom_put_sf"/>
</dbReference>
<dbReference type="InterPro" id="IPR015358">
    <property type="entry name" value="Tscrpt_reg_MerR_DNA-bd"/>
</dbReference>
<dbReference type="InterPro" id="IPR011789">
    <property type="entry name" value="CueR"/>
</dbReference>
<dbReference type="InterPro" id="IPR047057">
    <property type="entry name" value="MerR_fam"/>
</dbReference>
<reference evidence="7 8" key="1">
    <citation type="submission" date="2024-09" db="EMBL/GenBank/DDBJ databases">
        <authorList>
            <person name="Sun Q."/>
            <person name="Mori K."/>
        </authorList>
    </citation>
    <scope>NUCLEOTIDE SEQUENCE [LARGE SCALE GENOMIC DNA]</scope>
    <source>
        <strain evidence="7 8">NCAIM B.02537</strain>
    </source>
</reference>
<keyword evidence="4" id="KW-0238">DNA-binding</keyword>
<dbReference type="PROSITE" id="PS00552">
    <property type="entry name" value="HTH_MERR_1"/>
    <property type="match status" value="1"/>
</dbReference>
<dbReference type="PRINTS" id="PR00040">
    <property type="entry name" value="HTHMERR"/>
</dbReference>
<evidence type="ECO:0000259" key="6">
    <source>
        <dbReference type="PROSITE" id="PS50937"/>
    </source>
</evidence>
<dbReference type="Pfam" id="PF00376">
    <property type="entry name" value="MerR"/>
    <property type="match status" value="1"/>
</dbReference>
<sequence>MNIGQVSKVTGVSLRMIRHYEGIGLMPPPDRRDNGYRDYPPRSIERLRFIANARDLGFSVEEISALLGLWDDRERASSEVKAIALEHAEELARKAAALEAMRRTLLELVEGCSGDARPDCPILAGLAETRQHSARELTAGKTKPRRVA</sequence>
<dbReference type="RefSeq" id="WP_379481024.1">
    <property type="nucleotide sequence ID" value="NZ_JBHLTL010000005.1"/>
</dbReference>
<dbReference type="Proteomes" id="UP001589943">
    <property type="component" value="Unassembled WGS sequence"/>
</dbReference>
<dbReference type="InterPro" id="IPR000551">
    <property type="entry name" value="MerR-type_HTH_dom"/>
</dbReference>
<dbReference type="SMART" id="SM00422">
    <property type="entry name" value="HTH_MERR"/>
    <property type="match status" value="1"/>
</dbReference>
<dbReference type="NCBIfam" id="TIGR02044">
    <property type="entry name" value="CueR"/>
    <property type="match status" value="1"/>
</dbReference>
<dbReference type="PANTHER" id="PTHR30204">
    <property type="entry name" value="REDOX-CYCLING DRUG-SENSING TRANSCRIPTIONAL ACTIVATOR SOXR"/>
    <property type="match status" value="1"/>
</dbReference>
<gene>
    <name evidence="7" type="primary">cueR</name>
    <name evidence="7" type="ORF">ACFFF7_08890</name>
</gene>
<proteinExistence type="predicted"/>
<dbReference type="PROSITE" id="PS50937">
    <property type="entry name" value="HTH_MERR_2"/>
    <property type="match status" value="1"/>
</dbReference>
<dbReference type="PANTHER" id="PTHR30204:SF94">
    <property type="entry name" value="HEAVY METAL-DEPENDENT TRANSCRIPTIONAL REGULATOR HI_0293-RELATED"/>
    <property type="match status" value="1"/>
</dbReference>
<evidence type="ECO:0000256" key="5">
    <source>
        <dbReference type="ARBA" id="ARBA00023163"/>
    </source>
</evidence>
<comment type="caution">
    <text evidence="7">The sequence shown here is derived from an EMBL/GenBank/DDBJ whole genome shotgun (WGS) entry which is preliminary data.</text>
</comment>
<keyword evidence="3" id="KW-0805">Transcription regulation</keyword>
<evidence type="ECO:0000256" key="1">
    <source>
        <dbReference type="ARBA" id="ARBA00004496"/>
    </source>
</evidence>
<dbReference type="Gene3D" id="1.10.1660.10">
    <property type="match status" value="1"/>
</dbReference>
<evidence type="ECO:0000313" key="7">
    <source>
        <dbReference type="EMBL" id="MFC0589526.1"/>
    </source>
</evidence>
<keyword evidence="2" id="KW-0963">Cytoplasm</keyword>
<dbReference type="SUPFAM" id="SSF46955">
    <property type="entry name" value="Putative DNA-binding domain"/>
    <property type="match status" value="1"/>
</dbReference>
<name>A0ABV6PI74_9SPHN</name>
<evidence type="ECO:0000313" key="8">
    <source>
        <dbReference type="Proteomes" id="UP001589943"/>
    </source>
</evidence>
<protein>
    <submittedName>
        <fullName evidence="7">Cu(I)-responsive transcriptional regulator</fullName>
    </submittedName>
</protein>
<accession>A0ABV6PI74</accession>
<keyword evidence="5" id="KW-0804">Transcription</keyword>
<evidence type="ECO:0000256" key="2">
    <source>
        <dbReference type="ARBA" id="ARBA00022490"/>
    </source>
</evidence>
<evidence type="ECO:0000256" key="3">
    <source>
        <dbReference type="ARBA" id="ARBA00023015"/>
    </source>
</evidence>